<accession>F2HHH2</accession>
<keyword evidence="1" id="KW-0542">Nucleomorph</keyword>
<dbReference type="Proteomes" id="UP000243423">
    <property type="component" value="Nucleomorph 1"/>
</dbReference>
<protein>
    <submittedName>
        <fullName evidence="1">Uncharacterized protein</fullName>
    </submittedName>
</protein>
<sequence length="205" mass="24979">MYMKNKQNFKIMLFENNIELYRLRNIVFHQNKYLRYVITANKKSKNFISRINFVIISNYLFFKKKIVRKIQNNPKNFFILWKSFEMKLSSYFYDSLKLQKKFKQYKIKKKFIESKFIDIECAFFDLSNLLIYHESVPIVSYDEGTVVNLTGLRETTSKLLLYLFRQSYTIKKIACIFRNVIFEKKENIKSIDLKTAFGYLFFNYQ</sequence>
<dbReference type="GeneID" id="10447032"/>
<evidence type="ECO:0000313" key="2">
    <source>
        <dbReference type="Proteomes" id="UP000243423"/>
    </source>
</evidence>
<dbReference type="RefSeq" id="XP_003239666.1">
    <property type="nucleotide sequence ID" value="XM_003239618.1"/>
</dbReference>
<proteinExistence type="predicted"/>
<reference evidence="1 2" key="1">
    <citation type="journal article" date="2011" name="Genome Biol. Evol.">
        <title>Complete nucleomorph genome sequence of the nonphotosynthetic alga Cryptomonas paramecium reveals a core nucleomorph gene set.</title>
        <authorList>
            <person name="Tanifuji G."/>
            <person name="Onodera N.T."/>
            <person name="Wheeler T.J."/>
            <person name="Dlutek M."/>
            <person name="Donaher N."/>
            <person name="Archibald J.M."/>
        </authorList>
    </citation>
    <scope>NUCLEOTIDE SEQUENCE [LARGE SCALE GENOMIC DNA]</scope>
    <source>
        <strain evidence="1 2">CCAP977/2A</strain>
    </source>
</reference>
<organism evidence="1 2">
    <name type="scientific">Cryptomonas paramaecium</name>
    <dbReference type="NCBI Taxonomy" id="2898"/>
    <lineage>
        <taxon>Eukaryota</taxon>
        <taxon>Cryptophyceae</taxon>
        <taxon>Cryptomonadales</taxon>
        <taxon>Cryptomonadaceae</taxon>
        <taxon>Cryptomonas</taxon>
    </lineage>
</organism>
<dbReference type="AlphaFoldDB" id="F2HHH2"/>
<gene>
    <name evidence="1" type="ORF">CPARA_1gp110</name>
</gene>
<evidence type="ECO:0000313" key="1">
    <source>
        <dbReference type="EMBL" id="AEA38768.1"/>
    </source>
</evidence>
<geneLocation type="nucleomorph" evidence="1"/>
<dbReference type="EMBL" id="CP002172">
    <property type="protein sequence ID" value="AEA38768.1"/>
    <property type="molecule type" value="Genomic_DNA"/>
</dbReference>
<name>F2HHH2_9CRYP</name>